<dbReference type="GO" id="GO:0000278">
    <property type="term" value="P:mitotic cell cycle"/>
    <property type="evidence" value="ECO:0007669"/>
    <property type="project" value="InterPro"/>
</dbReference>
<dbReference type="GO" id="GO:0042729">
    <property type="term" value="C:DASH complex"/>
    <property type="evidence" value="ECO:0007669"/>
    <property type="project" value="InterPro"/>
</dbReference>
<keyword evidence="16" id="KW-0137">Centromere</keyword>
<dbReference type="STRING" id="329885.A0A4U0VHS9"/>
<dbReference type="GO" id="GO:0051301">
    <property type="term" value="P:cell division"/>
    <property type="evidence" value="ECO:0007669"/>
    <property type="project" value="UniProtKB-KW"/>
</dbReference>
<name>A0A4U0VHS9_9PEZI</name>
<sequence length="151" mass="16144">MSFRPTLPSHICPRPSSGLGLRNSNPSASTASNNPQTSALHSRIAEKKVELESLRQLRDLSAGLAGQMQQLEEKLATLGTGTEALAAVMGNWNQVLRAVFMASAKIPKPSKDGEEEEEAATMPLPQTLVRIPIQQSEALQKEAEAAQTAGE</sequence>
<keyword evidence="11" id="KW-0159">Chromosome partition</keyword>
<dbReference type="EMBL" id="NAJP01000003">
    <property type="protein sequence ID" value="TKA48533.1"/>
    <property type="molecule type" value="Genomic_DNA"/>
</dbReference>
<accession>A0A4U0VHS9</accession>
<evidence type="ECO:0000256" key="11">
    <source>
        <dbReference type="ARBA" id="ARBA00022829"/>
    </source>
</evidence>
<evidence type="ECO:0000256" key="8">
    <source>
        <dbReference type="ARBA" id="ARBA00022618"/>
    </source>
</evidence>
<evidence type="ECO:0000256" key="9">
    <source>
        <dbReference type="ARBA" id="ARBA00022701"/>
    </source>
</evidence>
<evidence type="ECO:0000256" key="4">
    <source>
        <dbReference type="ARBA" id="ARBA00005501"/>
    </source>
</evidence>
<evidence type="ECO:0000256" key="14">
    <source>
        <dbReference type="ARBA" id="ARBA00023242"/>
    </source>
</evidence>
<evidence type="ECO:0000256" key="10">
    <source>
        <dbReference type="ARBA" id="ARBA00022776"/>
    </source>
</evidence>
<evidence type="ECO:0000256" key="1">
    <source>
        <dbReference type="ARBA" id="ARBA00004123"/>
    </source>
</evidence>
<dbReference type="PANTHER" id="PTHR28036:SF1">
    <property type="entry name" value="DASH COMPLEX SUBUNIT DAD2"/>
    <property type="match status" value="1"/>
</dbReference>
<keyword evidence="8" id="KW-0132">Cell division</keyword>
<dbReference type="OrthoDB" id="3230169at2759"/>
<proteinExistence type="inferred from homology"/>
<dbReference type="AlphaFoldDB" id="A0A4U0VHS9"/>
<dbReference type="GO" id="GO:0008608">
    <property type="term" value="P:attachment of spindle microtubules to kinetochore"/>
    <property type="evidence" value="ECO:0007669"/>
    <property type="project" value="TreeGrafter"/>
</dbReference>
<feature type="region of interest" description="Disordered" evidence="18">
    <location>
        <begin position="107"/>
        <end position="126"/>
    </location>
</feature>
<dbReference type="Proteomes" id="UP000310066">
    <property type="component" value="Unassembled WGS sequence"/>
</dbReference>
<evidence type="ECO:0000256" key="17">
    <source>
        <dbReference type="ARBA" id="ARBA00030568"/>
    </source>
</evidence>
<dbReference type="GO" id="GO:1990023">
    <property type="term" value="C:mitotic spindle midzone"/>
    <property type="evidence" value="ECO:0007669"/>
    <property type="project" value="TreeGrafter"/>
</dbReference>
<dbReference type="GO" id="GO:0005874">
    <property type="term" value="C:microtubule"/>
    <property type="evidence" value="ECO:0007669"/>
    <property type="project" value="UniProtKB-KW"/>
</dbReference>
<feature type="compositionally biased region" description="Low complexity" evidence="18">
    <location>
        <begin position="23"/>
        <end position="35"/>
    </location>
</feature>
<keyword evidence="7" id="KW-0963">Cytoplasm</keyword>
<evidence type="ECO:0000256" key="15">
    <source>
        <dbReference type="ARBA" id="ARBA00023306"/>
    </source>
</evidence>
<evidence type="ECO:0000313" key="20">
    <source>
        <dbReference type="Proteomes" id="UP000310066"/>
    </source>
</evidence>
<dbReference type="Pfam" id="PF08654">
    <property type="entry name" value="DASH_Dad2"/>
    <property type="match status" value="1"/>
</dbReference>
<dbReference type="InterPro" id="IPR013963">
    <property type="entry name" value="DASH_Dad2"/>
</dbReference>
<comment type="caution">
    <text evidence="19">The sequence shown here is derived from an EMBL/GenBank/DDBJ whole genome shotgun (WGS) entry which is preliminary data.</text>
</comment>
<gene>
    <name evidence="19" type="ORF">B0A54_00669</name>
</gene>
<evidence type="ECO:0000256" key="6">
    <source>
        <dbReference type="ARBA" id="ARBA00022454"/>
    </source>
</evidence>
<evidence type="ECO:0000256" key="7">
    <source>
        <dbReference type="ARBA" id="ARBA00022490"/>
    </source>
</evidence>
<protein>
    <recommendedName>
        <fullName evidence="5">DASH complex subunit DAD2</fullName>
    </recommendedName>
    <alternativeName>
        <fullName evidence="17">Outer kinetochore protein DAD2</fullName>
    </alternativeName>
</protein>
<keyword evidence="14" id="KW-0539">Nucleus</keyword>
<evidence type="ECO:0000256" key="13">
    <source>
        <dbReference type="ARBA" id="ARBA00023212"/>
    </source>
</evidence>
<keyword evidence="6" id="KW-0158">Chromosome</keyword>
<feature type="region of interest" description="Disordered" evidence="18">
    <location>
        <begin position="1"/>
        <end position="40"/>
    </location>
</feature>
<evidence type="ECO:0000256" key="2">
    <source>
        <dbReference type="ARBA" id="ARBA00004186"/>
    </source>
</evidence>
<keyword evidence="15" id="KW-0131">Cell cycle</keyword>
<keyword evidence="10" id="KW-0498">Mitosis</keyword>
<evidence type="ECO:0000256" key="12">
    <source>
        <dbReference type="ARBA" id="ARBA00022838"/>
    </source>
</evidence>
<organism evidence="19 20">
    <name type="scientific">Friedmanniomyces endolithicus</name>
    <dbReference type="NCBI Taxonomy" id="329885"/>
    <lineage>
        <taxon>Eukaryota</taxon>
        <taxon>Fungi</taxon>
        <taxon>Dikarya</taxon>
        <taxon>Ascomycota</taxon>
        <taxon>Pezizomycotina</taxon>
        <taxon>Dothideomycetes</taxon>
        <taxon>Dothideomycetidae</taxon>
        <taxon>Mycosphaerellales</taxon>
        <taxon>Teratosphaeriaceae</taxon>
        <taxon>Friedmanniomyces</taxon>
    </lineage>
</organism>
<evidence type="ECO:0000256" key="18">
    <source>
        <dbReference type="SAM" id="MobiDB-lite"/>
    </source>
</evidence>
<dbReference type="GO" id="GO:0044732">
    <property type="term" value="C:mitotic spindle pole body"/>
    <property type="evidence" value="ECO:0007669"/>
    <property type="project" value="TreeGrafter"/>
</dbReference>
<evidence type="ECO:0000313" key="19">
    <source>
        <dbReference type="EMBL" id="TKA48533.1"/>
    </source>
</evidence>
<comment type="subcellular location">
    <subcellularLocation>
        <location evidence="3">Chromosome</location>
        <location evidence="3">Centromere</location>
        <location evidence="3">Kinetochore</location>
    </subcellularLocation>
    <subcellularLocation>
        <location evidence="2">Cytoplasm</location>
        <location evidence="2">Cytoskeleton</location>
        <location evidence="2">Spindle</location>
    </subcellularLocation>
    <subcellularLocation>
        <location evidence="1">Nucleus</location>
    </subcellularLocation>
</comment>
<evidence type="ECO:0000256" key="16">
    <source>
        <dbReference type="ARBA" id="ARBA00023328"/>
    </source>
</evidence>
<evidence type="ECO:0000256" key="3">
    <source>
        <dbReference type="ARBA" id="ARBA00004629"/>
    </source>
</evidence>
<keyword evidence="12" id="KW-0995">Kinetochore</keyword>
<dbReference type="PANTHER" id="PTHR28036">
    <property type="entry name" value="DASH COMPLEX SUBUNIT DAD2"/>
    <property type="match status" value="1"/>
</dbReference>
<reference evidence="19 20" key="1">
    <citation type="submission" date="2017-03" db="EMBL/GenBank/DDBJ databases">
        <title>Genomes of endolithic fungi from Antarctica.</title>
        <authorList>
            <person name="Coleine C."/>
            <person name="Masonjones S."/>
            <person name="Stajich J.E."/>
        </authorList>
    </citation>
    <scope>NUCLEOTIDE SEQUENCE [LARGE SCALE GENOMIC DNA]</scope>
    <source>
        <strain evidence="19 20">CCFEE 5311</strain>
    </source>
</reference>
<keyword evidence="13" id="KW-0206">Cytoskeleton</keyword>
<keyword evidence="9" id="KW-0493">Microtubule</keyword>
<comment type="similarity">
    <text evidence="4">Belongs to the DASH complex DAD2 family.</text>
</comment>
<evidence type="ECO:0000256" key="5">
    <source>
        <dbReference type="ARBA" id="ARBA00020260"/>
    </source>
</evidence>